<dbReference type="AlphaFoldDB" id="A0A6V7PDX3"/>
<reference evidence="10" key="1">
    <citation type="submission" date="2020-07" db="EMBL/GenBank/DDBJ databases">
        <authorList>
            <person name="Lin J."/>
        </authorList>
    </citation>
    <scope>NUCLEOTIDE SEQUENCE</scope>
</reference>
<dbReference type="PROSITE" id="PS00028">
    <property type="entry name" value="ZINC_FINGER_C2H2_1"/>
    <property type="match status" value="1"/>
</dbReference>
<dbReference type="InterPro" id="IPR055186">
    <property type="entry name" value="C2H2-2nd_BIRD-IDD"/>
</dbReference>
<keyword evidence="1" id="KW-0479">Metal-binding</keyword>
<gene>
    <name evidence="10" type="ORF">CB5_LOCUS12009</name>
</gene>
<feature type="compositionally biased region" description="Pro residues" evidence="8">
    <location>
        <begin position="388"/>
        <end position="397"/>
    </location>
</feature>
<dbReference type="InterPro" id="IPR055187">
    <property type="entry name" value="C2CH-3rd_BIRD-IDD"/>
</dbReference>
<evidence type="ECO:0000259" key="9">
    <source>
        <dbReference type="PROSITE" id="PS50157"/>
    </source>
</evidence>
<dbReference type="InterPro" id="IPR031140">
    <property type="entry name" value="IDD1-16"/>
</dbReference>
<evidence type="ECO:0000313" key="10">
    <source>
        <dbReference type="EMBL" id="CAD1828798.1"/>
    </source>
</evidence>
<evidence type="ECO:0000256" key="1">
    <source>
        <dbReference type="ARBA" id="ARBA00022723"/>
    </source>
</evidence>
<dbReference type="Gene3D" id="3.30.160.60">
    <property type="entry name" value="Classic Zinc Finger"/>
    <property type="match status" value="1"/>
</dbReference>
<dbReference type="SUPFAM" id="SSF57667">
    <property type="entry name" value="beta-beta-alpha zinc fingers"/>
    <property type="match status" value="1"/>
</dbReference>
<dbReference type="EMBL" id="LR862147">
    <property type="protein sequence ID" value="CAD1828798.1"/>
    <property type="molecule type" value="Genomic_DNA"/>
</dbReference>
<accession>A0A6V7PDX3</accession>
<protein>
    <recommendedName>
        <fullName evidence="9">C2H2-type domain-containing protein</fullName>
    </recommendedName>
</protein>
<evidence type="ECO:0000256" key="3">
    <source>
        <dbReference type="ARBA" id="ARBA00022771"/>
    </source>
</evidence>
<name>A0A6V7PDX3_ANACO</name>
<keyword evidence="2" id="KW-0677">Repeat</keyword>
<evidence type="ECO:0000256" key="6">
    <source>
        <dbReference type="ARBA" id="ARBA00023163"/>
    </source>
</evidence>
<dbReference type="Pfam" id="PF22995">
    <property type="entry name" value="C2CH-3rd_BIRD-IDD"/>
    <property type="match status" value="1"/>
</dbReference>
<evidence type="ECO:0000256" key="5">
    <source>
        <dbReference type="ARBA" id="ARBA00023015"/>
    </source>
</evidence>
<feature type="compositionally biased region" description="Low complexity" evidence="8">
    <location>
        <begin position="278"/>
        <end position="293"/>
    </location>
</feature>
<dbReference type="GO" id="GO:0008270">
    <property type="term" value="F:zinc ion binding"/>
    <property type="evidence" value="ECO:0007669"/>
    <property type="project" value="UniProtKB-KW"/>
</dbReference>
<feature type="domain" description="C2H2-type" evidence="9">
    <location>
        <begin position="153"/>
        <end position="180"/>
    </location>
</feature>
<feature type="region of interest" description="Disordered" evidence="8">
    <location>
        <begin position="515"/>
        <end position="540"/>
    </location>
</feature>
<dbReference type="InterPro" id="IPR013087">
    <property type="entry name" value="Znf_C2H2_type"/>
</dbReference>
<dbReference type="PANTHER" id="PTHR10593:SF236">
    <property type="entry name" value="PROTEIN INDETERMINATE-DOMAIN 11"/>
    <property type="match status" value="1"/>
</dbReference>
<evidence type="ECO:0000256" key="4">
    <source>
        <dbReference type="ARBA" id="ARBA00022833"/>
    </source>
</evidence>
<feature type="domain" description="C2H2-type" evidence="9">
    <location>
        <begin position="74"/>
        <end position="101"/>
    </location>
</feature>
<feature type="region of interest" description="Disordered" evidence="8">
    <location>
        <begin position="1"/>
        <end position="55"/>
    </location>
</feature>
<dbReference type="GO" id="GO:0005634">
    <property type="term" value="C:nucleus"/>
    <property type="evidence" value="ECO:0007669"/>
    <property type="project" value="TreeGrafter"/>
</dbReference>
<feature type="compositionally biased region" description="Pro residues" evidence="8">
    <location>
        <begin position="313"/>
        <end position="322"/>
    </location>
</feature>
<feature type="region of interest" description="Disordered" evidence="8">
    <location>
        <begin position="381"/>
        <end position="402"/>
    </location>
</feature>
<sequence length="568" mass="62081">MRRKRSDNMHASTSIANPTELVANNNNNNNNNRNSRRRHKNERRDRPNAPEIQASPGAEVVALTVEELVATNRFFCETCRKGFQREQNLRLHLRGHNIPSELQRRAEGVAPARGRCVYVCPVEDCVYHDPARALGDITGIKKHFSRKHGEKRWECERCGRMYALDSDLRAHLKACRGTQILRCPTCGEDFTRRKELYDEHSETCGVVAAPVADPTDFNLNPPIDVPNYLLGFTQLLSSSSSFSCPQPNPNSLDLGIWPSSIGRGSSSTPMERNPNPSPLSGPNLSLSSSLLGLSEEEERRKKKKNEYVIENPNLPPLPPPLSSPSLSPSPFVDYGLMNSIQGPSLSLSPTLFGSKLLPFSAPDLSLYTNWSLDPMAVIGPQNNSAAQMPPPPPPPPSSSSTSFFSELWGSFRSSEETTMMTTTMTTTTTMTMPTMGFGGFRPWPQPPLMSAPDALSFGCASGSSNYVGFTTNTNPPFTGGEPHNINAGSVMETECEAPPPDVEVYRPTMVDPTATPPETQVGTASGGGDPCLRLGGDGERPADREIDGFTELMLSSFNGDGAFRSDFW</sequence>
<dbReference type="Pfam" id="PF22996">
    <property type="entry name" value="C2H2-2nd_BIRD-IDD"/>
    <property type="match status" value="1"/>
</dbReference>
<dbReference type="PROSITE" id="PS50157">
    <property type="entry name" value="ZINC_FINGER_C2H2_2"/>
    <property type="match status" value="2"/>
</dbReference>
<dbReference type="PANTHER" id="PTHR10593">
    <property type="entry name" value="SERINE/THREONINE-PROTEIN KINASE RIO"/>
    <property type="match status" value="1"/>
</dbReference>
<keyword evidence="5" id="KW-0805">Transcription regulation</keyword>
<dbReference type="Pfam" id="PF12874">
    <property type="entry name" value="zf-met"/>
    <property type="match status" value="1"/>
</dbReference>
<proteinExistence type="predicted"/>
<keyword evidence="6" id="KW-0804">Transcription</keyword>
<evidence type="ECO:0000256" key="8">
    <source>
        <dbReference type="SAM" id="MobiDB-lite"/>
    </source>
</evidence>
<evidence type="ECO:0000256" key="7">
    <source>
        <dbReference type="PROSITE-ProRule" id="PRU00042"/>
    </source>
</evidence>
<keyword evidence="3 7" id="KW-0863">Zinc-finger</keyword>
<dbReference type="InterPro" id="IPR036236">
    <property type="entry name" value="Znf_C2H2_sf"/>
</dbReference>
<dbReference type="SMART" id="SM00355">
    <property type="entry name" value="ZnF_C2H2"/>
    <property type="match status" value="4"/>
</dbReference>
<dbReference type="GO" id="GO:0003700">
    <property type="term" value="F:DNA-binding transcription factor activity"/>
    <property type="evidence" value="ECO:0007669"/>
    <property type="project" value="TreeGrafter"/>
</dbReference>
<feature type="compositionally biased region" description="Low complexity" evidence="8">
    <location>
        <begin position="24"/>
        <end position="33"/>
    </location>
</feature>
<organism evidence="10">
    <name type="scientific">Ananas comosus var. bracteatus</name>
    <name type="common">red pineapple</name>
    <dbReference type="NCBI Taxonomy" id="296719"/>
    <lineage>
        <taxon>Eukaryota</taxon>
        <taxon>Viridiplantae</taxon>
        <taxon>Streptophyta</taxon>
        <taxon>Embryophyta</taxon>
        <taxon>Tracheophyta</taxon>
        <taxon>Spermatophyta</taxon>
        <taxon>Magnoliopsida</taxon>
        <taxon>Liliopsida</taxon>
        <taxon>Poales</taxon>
        <taxon>Bromeliaceae</taxon>
        <taxon>Bromelioideae</taxon>
        <taxon>Ananas</taxon>
    </lineage>
</organism>
<keyword evidence="4" id="KW-0862">Zinc</keyword>
<feature type="region of interest" description="Disordered" evidence="8">
    <location>
        <begin position="253"/>
        <end position="325"/>
    </location>
</feature>
<evidence type="ECO:0000256" key="2">
    <source>
        <dbReference type="ARBA" id="ARBA00022737"/>
    </source>
</evidence>